<keyword evidence="2" id="KW-0677">Repeat</keyword>
<feature type="region of interest" description="Disordered" evidence="4">
    <location>
        <begin position="222"/>
        <end position="246"/>
    </location>
</feature>
<feature type="repeat" description="WD" evidence="3">
    <location>
        <begin position="248"/>
        <end position="276"/>
    </location>
</feature>
<name>A0A6P5WCG0_9EIME</name>
<dbReference type="PANTHER" id="PTHR19848:SF8">
    <property type="entry name" value="F-BOX AND WD REPEAT DOMAIN CONTAINING 7"/>
    <property type="match status" value="1"/>
</dbReference>
<feature type="region of interest" description="Disordered" evidence="4">
    <location>
        <begin position="502"/>
        <end position="542"/>
    </location>
</feature>
<dbReference type="Pfam" id="PF00400">
    <property type="entry name" value="WD40"/>
    <property type="match status" value="6"/>
</dbReference>
<evidence type="ECO:0000313" key="6">
    <source>
        <dbReference type="RefSeq" id="XP_022587280.2"/>
    </source>
</evidence>
<keyword evidence="1 3" id="KW-0853">WD repeat</keyword>
<dbReference type="InterPro" id="IPR019775">
    <property type="entry name" value="WD40_repeat_CS"/>
</dbReference>
<dbReference type="OrthoDB" id="674604at2759"/>
<dbReference type="SMART" id="SM00320">
    <property type="entry name" value="WD40"/>
    <property type="match status" value="7"/>
</dbReference>
<feature type="repeat" description="WD" evidence="3">
    <location>
        <begin position="465"/>
        <end position="496"/>
    </location>
</feature>
<dbReference type="SUPFAM" id="SSF50978">
    <property type="entry name" value="WD40 repeat-like"/>
    <property type="match status" value="1"/>
</dbReference>
<dbReference type="InterPro" id="IPR020472">
    <property type="entry name" value="WD40_PAC1"/>
</dbReference>
<dbReference type="InterPro" id="IPR015943">
    <property type="entry name" value="WD40/YVTN_repeat-like_dom_sf"/>
</dbReference>
<feature type="repeat" description="WD" evidence="3">
    <location>
        <begin position="399"/>
        <end position="421"/>
    </location>
</feature>
<gene>
    <name evidence="6" type="primary">LOC34623454</name>
</gene>
<dbReference type="InterPro" id="IPR036322">
    <property type="entry name" value="WD40_repeat_dom_sf"/>
</dbReference>
<dbReference type="AlphaFoldDB" id="A0A6P5WCG0"/>
<dbReference type="PRINTS" id="PR00320">
    <property type="entry name" value="GPROTEINBRPT"/>
</dbReference>
<protein>
    <submittedName>
        <fullName evidence="6">Lissencephaly-1 homolog</fullName>
    </submittedName>
</protein>
<evidence type="ECO:0000256" key="3">
    <source>
        <dbReference type="PROSITE-ProRule" id="PRU00221"/>
    </source>
</evidence>
<dbReference type="InterPro" id="IPR037190">
    <property type="entry name" value="LIS1_N"/>
</dbReference>
<dbReference type="Gene3D" id="2.130.10.10">
    <property type="entry name" value="YVTN repeat-like/Quinoprotein amine dehydrogenase"/>
    <property type="match status" value="3"/>
</dbReference>
<dbReference type="Proteomes" id="UP000515125">
    <property type="component" value="Unplaced"/>
</dbReference>
<reference evidence="6" key="1">
    <citation type="submission" date="2025-08" db="UniProtKB">
        <authorList>
            <consortium name="RefSeq"/>
        </authorList>
    </citation>
    <scope>IDENTIFICATION</scope>
</reference>
<dbReference type="CDD" id="cd00200">
    <property type="entry name" value="WD40"/>
    <property type="match status" value="1"/>
</dbReference>
<feature type="repeat" description="WD" evidence="3">
    <location>
        <begin position="156"/>
        <end position="197"/>
    </location>
</feature>
<keyword evidence="5" id="KW-1185">Reference proteome</keyword>
<dbReference type="SUPFAM" id="SSF109925">
    <property type="entry name" value="Lissencephaly-1 protein (Lis-1, PAF-AH alpha) N-terminal domain"/>
    <property type="match status" value="1"/>
</dbReference>
<evidence type="ECO:0000256" key="2">
    <source>
        <dbReference type="ARBA" id="ARBA00022737"/>
    </source>
</evidence>
<evidence type="ECO:0000313" key="5">
    <source>
        <dbReference type="Proteomes" id="UP000515125"/>
    </source>
</evidence>
<dbReference type="PROSITE" id="PS50082">
    <property type="entry name" value="WD_REPEATS_2"/>
    <property type="match status" value="5"/>
</dbReference>
<dbReference type="PANTHER" id="PTHR19848">
    <property type="entry name" value="WD40 REPEAT PROTEIN"/>
    <property type="match status" value="1"/>
</dbReference>
<organism evidence="5 6">
    <name type="scientific">Cyclospora cayetanensis</name>
    <dbReference type="NCBI Taxonomy" id="88456"/>
    <lineage>
        <taxon>Eukaryota</taxon>
        <taxon>Sar</taxon>
        <taxon>Alveolata</taxon>
        <taxon>Apicomplexa</taxon>
        <taxon>Conoidasida</taxon>
        <taxon>Coccidia</taxon>
        <taxon>Eucoccidiorida</taxon>
        <taxon>Eimeriorina</taxon>
        <taxon>Eimeriidae</taxon>
        <taxon>Cyclospora</taxon>
    </lineage>
</organism>
<evidence type="ECO:0000256" key="4">
    <source>
        <dbReference type="SAM" id="MobiDB-lite"/>
    </source>
</evidence>
<dbReference type="PROSITE" id="PS50294">
    <property type="entry name" value="WD_REPEATS_REGION"/>
    <property type="match status" value="3"/>
</dbReference>
<evidence type="ECO:0000256" key="1">
    <source>
        <dbReference type="ARBA" id="ARBA00022574"/>
    </source>
</evidence>
<dbReference type="InterPro" id="IPR001680">
    <property type="entry name" value="WD40_rpt"/>
</dbReference>
<dbReference type="GeneID" id="34623454"/>
<accession>A0A6P5WCG0</accession>
<proteinExistence type="predicted"/>
<feature type="compositionally biased region" description="Polar residues" evidence="4">
    <location>
        <begin position="230"/>
        <end position="239"/>
    </location>
</feature>
<sequence length="553" mass="60236">MALRARQEQQLHLAIALYLESKFPEAYRVFEREAHIDFSAASATTRGEEKFDGETLPKRWAATARLQARVTVLQRQLQQQEQQLSLFTSAAAGSGSKKTAGLPSLKPSYVLSAQRQPVTSCAFHPLLPQLLVGADDGNVRVIHIEGNLSATISKTFRAHSASVTDLAFDPSGRWLATCSSDMTLRLFDVQTNYTLKETLQGHEDSVSAVVFFTMESNKSAAASRPGELRSLSNRGTSSPHLPPEGAASEDSACILSCSRDGCIKLWDAQSALCLKTFSSSDSSGGWGGGSGLGTGGAWLRCLCVPEKKLRAAPFFASGGNDQRIVIWRPDFSSSVRELTGHEHVIESVTFATEAMLRHLHAHKKAPPPLPASMLDLKTLQDAEREERESHILRVAGLVLISSSRDKTIRIWDVIGGSCMQTLIGHDNWVRQVVVHPTGEHVISCSDDRTIRTWNVLTGHCDRLIERAHSQFVTCLAYDAKADLLASASLDATVKLWTCRDSSGEDAAESGGTVDGTAPSPKEEYARETEGEAPFAGHDPHGKHCLQLESRLRQ</sequence>
<feature type="compositionally biased region" description="Basic and acidic residues" evidence="4">
    <location>
        <begin position="520"/>
        <end position="529"/>
    </location>
</feature>
<feature type="repeat" description="WD" evidence="3">
    <location>
        <begin position="422"/>
        <end position="463"/>
    </location>
</feature>
<dbReference type="Gene3D" id="1.20.960.30">
    <property type="match status" value="1"/>
</dbReference>
<dbReference type="PROSITE" id="PS00678">
    <property type="entry name" value="WD_REPEATS_1"/>
    <property type="match status" value="2"/>
</dbReference>
<dbReference type="RefSeq" id="XP_022587280.2">
    <property type="nucleotide sequence ID" value="XM_022736577.2"/>
</dbReference>